<dbReference type="RefSeq" id="WP_160822694.1">
    <property type="nucleotide sequence ID" value="NZ_JBHSXE010000001.1"/>
</dbReference>
<reference evidence="2" key="1">
    <citation type="journal article" date="2019" name="Int. J. Syst. Evol. Microbiol.">
        <title>The Global Catalogue of Microorganisms (GCM) 10K type strain sequencing project: providing services to taxonomists for standard genome sequencing and annotation.</title>
        <authorList>
            <consortium name="The Broad Institute Genomics Platform"/>
            <consortium name="The Broad Institute Genome Sequencing Center for Infectious Disease"/>
            <person name="Wu L."/>
            <person name="Ma J."/>
        </authorList>
    </citation>
    <scope>NUCLEOTIDE SEQUENCE [LARGE SCALE GENOMIC DNA]</scope>
    <source>
        <strain evidence="2">JCM 3369</strain>
    </source>
</reference>
<gene>
    <name evidence="1" type="ORF">ACFQKB_20870</name>
</gene>
<organism evidence="1 2">
    <name type="scientific">Actinomadura yumaensis</name>
    <dbReference type="NCBI Taxonomy" id="111807"/>
    <lineage>
        <taxon>Bacteria</taxon>
        <taxon>Bacillati</taxon>
        <taxon>Actinomycetota</taxon>
        <taxon>Actinomycetes</taxon>
        <taxon>Streptosporangiales</taxon>
        <taxon>Thermomonosporaceae</taxon>
        <taxon>Actinomadura</taxon>
    </lineage>
</organism>
<evidence type="ECO:0000313" key="1">
    <source>
        <dbReference type="EMBL" id="MFC6882219.1"/>
    </source>
</evidence>
<dbReference type="Proteomes" id="UP001596380">
    <property type="component" value="Unassembled WGS sequence"/>
</dbReference>
<sequence length="225" mass="24232">MTSASYKPGPHTATLVDELARLRAGEPVGNALLDLARAGRLEVEHLRRLVGVELQCHIAELTAYGTLIGRFPHRPAAGLFLDVGRLVYDAHPKLRACAFALDIPEERFYRWPTGPAAHAFPGLISWTALHGSLADAAFGLYADLTAYFPGCSELLTQVGALDLKVPEEFAAYYEGGESEEMNDNTLDVVEHGIVHGDDPARALASARTVDEHIGRFWAAAAGSDG</sequence>
<name>A0ABW2CNC4_9ACTN</name>
<comment type="caution">
    <text evidence="1">The sequence shown here is derived from an EMBL/GenBank/DDBJ whole genome shotgun (WGS) entry which is preliminary data.</text>
</comment>
<accession>A0ABW2CNC4</accession>
<dbReference type="SUPFAM" id="SSF48613">
    <property type="entry name" value="Heme oxygenase-like"/>
    <property type="match status" value="1"/>
</dbReference>
<evidence type="ECO:0000313" key="2">
    <source>
        <dbReference type="Proteomes" id="UP001596380"/>
    </source>
</evidence>
<keyword evidence="2" id="KW-1185">Reference proteome</keyword>
<evidence type="ECO:0008006" key="3">
    <source>
        <dbReference type="Google" id="ProtNLM"/>
    </source>
</evidence>
<dbReference type="InterPro" id="IPR016084">
    <property type="entry name" value="Haem_Oase-like_multi-hlx"/>
</dbReference>
<dbReference type="EMBL" id="JBHSXS010000012">
    <property type="protein sequence ID" value="MFC6882219.1"/>
    <property type="molecule type" value="Genomic_DNA"/>
</dbReference>
<proteinExistence type="predicted"/>
<protein>
    <recommendedName>
        <fullName evidence="3">Transcriptional regulator</fullName>
    </recommendedName>
</protein>